<gene>
    <name evidence="1" type="ORF">PF008_g10699</name>
</gene>
<organism evidence="1 2">
    <name type="scientific">Phytophthora fragariae</name>
    <dbReference type="NCBI Taxonomy" id="53985"/>
    <lineage>
        <taxon>Eukaryota</taxon>
        <taxon>Sar</taxon>
        <taxon>Stramenopiles</taxon>
        <taxon>Oomycota</taxon>
        <taxon>Peronosporomycetes</taxon>
        <taxon>Peronosporales</taxon>
        <taxon>Peronosporaceae</taxon>
        <taxon>Phytophthora</taxon>
    </lineage>
</organism>
<dbReference type="EMBL" id="QXFY01000547">
    <property type="protein sequence ID" value="KAE9341290.1"/>
    <property type="molecule type" value="Genomic_DNA"/>
</dbReference>
<proteinExistence type="predicted"/>
<dbReference type="AlphaFoldDB" id="A0A6G0RUG2"/>
<dbReference type="Proteomes" id="UP000486351">
    <property type="component" value="Unassembled WGS sequence"/>
</dbReference>
<comment type="caution">
    <text evidence="1">The sequence shown here is derived from an EMBL/GenBank/DDBJ whole genome shotgun (WGS) entry which is preliminary data.</text>
</comment>
<accession>A0A6G0RUG2</accession>
<evidence type="ECO:0000313" key="2">
    <source>
        <dbReference type="Proteomes" id="UP000486351"/>
    </source>
</evidence>
<name>A0A6G0RUG2_9STRA</name>
<sequence length="117" mass="13881">MARSRKTAIILKQMKEKEGLNYSYRRTLQAQKKRKLRKMLKTKMRMSPKMLLRAKMMLKKTMLKKKKRMLEMWRRVVRIVDPGARSGNGYTLMKTSICITCPRSRSTTGRGKHSMRT</sequence>
<reference evidence="1 2" key="1">
    <citation type="submission" date="2018-09" db="EMBL/GenBank/DDBJ databases">
        <title>Genomic investigation of the strawberry pathogen Phytophthora fragariae indicates pathogenicity is determined by transcriptional variation in three key races.</title>
        <authorList>
            <person name="Adams T.M."/>
            <person name="Armitage A.D."/>
            <person name="Sobczyk M.K."/>
            <person name="Bates H.J."/>
            <person name="Dunwell J.M."/>
            <person name="Nellist C.F."/>
            <person name="Harrison R.J."/>
        </authorList>
    </citation>
    <scope>NUCLEOTIDE SEQUENCE [LARGE SCALE GENOMIC DNA]</scope>
    <source>
        <strain evidence="1 2">NOV-77</strain>
    </source>
</reference>
<evidence type="ECO:0000313" key="1">
    <source>
        <dbReference type="EMBL" id="KAE9341290.1"/>
    </source>
</evidence>
<protein>
    <submittedName>
        <fullName evidence="1">Uncharacterized protein</fullName>
    </submittedName>
</protein>